<sequence>MIQEPVNVSHCRETPDGGFDLTDDRRRWQQNDLVSSFIQKNNNRPIYCSVGLVNRRNQTPGK</sequence>
<proteinExistence type="predicted"/>
<feature type="region of interest" description="Disordered" evidence="1">
    <location>
        <begin position="1"/>
        <end position="23"/>
    </location>
</feature>
<comment type="caution">
    <text evidence="2">The sequence shown here is derived from an EMBL/GenBank/DDBJ whole genome shotgun (WGS) entry which is preliminary data.</text>
</comment>
<evidence type="ECO:0000313" key="2">
    <source>
        <dbReference type="EMBL" id="KAL0155603.1"/>
    </source>
</evidence>
<evidence type="ECO:0000256" key="1">
    <source>
        <dbReference type="SAM" id="MobiDB-lite"/>
    </source>
</evidence>
<dbReference type="EMBL" id="JAMKFB020000025">
    <property type="protein sequence ID" value="KAL0155603.1"/>
    <property type="molecule type" value="Genomic_DNA"/>
</dbReference>
<keyword evidence="3" id="KW-1185">Reference proteome</keyword>
<gene>
    <name evidence="2" type="ORF">M9458_049866</name>
</gene>
<dbReference type="AlphaFoldDB" id="A0ABD0N076"/>
<reference evidence="2 3" key="1">
    <citation type="submission" date="2024-05" db="EMBL/GenBank/DDBJ databases">
        <title>Genome sequencing and assembly of Indian major carp, Cirrhinus mrigala (Hamilton, 1822).</title>
        <authorList>
            <person name="Mohindra V."/>
            <person name="Chowdhury L.M."/>
            <person name="Lal K."/>
            <person name="Jena J.K."/>
        </authorList>
    </citation>
    <scope>NUCLEOTIDE SEQUENCE [LARGE SCALE GENOMIC DNA]</scope>
    <source>
        <strain evidence="2">CM1030</strain>
        <tissue evidence="2">Blood</tissue>
    </source>
</reference>
<name>A0ABD0N076_CIRMR</name>
<protein>
    <submittedName>
        <fullName evidence="2">Uncharacterized protein</fullName>
    </submittedName>
</protein>
<evidence type="ECO:0000313" key="3">
    <source>
        <dbReference type="Proteomes" id="UP001529510"/>
    </source>
</evidence>
<dbReference type="Proteomes" id="UP001529510">
    <property type="component" value="Unassembled WGS sequence"/>
</dbReference>
<feature type="non-terminal residue" evidence="2">
    <location>
        <position position="62"/>
    </location>
</feature>
<accession>A0ABD0N076</accession>
<organism evidence="2 3">
    <name type="scientific">Cirrhinus mrigala</name>
    <name type="common">Mrigala</name>
    <dbReference type="NCBI Taxonomy" id="683832"/>
    <lineage>
        <taxon>Eukaryota</taxon>
        <taxon>Metazoa</taxon>
        <taxon>Chordata</taxon>
        <taxon>Craniata</taxon>
        <taxon>Vertebrata</taxon>
        <taxon>Euteleostomi</taxon>
        <taxon>Actinopterygii</taxon>
        <taxon>Neopterygii</taxon>
        <taxon>Teleostei</taxon>
        <taxon>Ostariophysi</taxon>
        <taxon>Cypriniformes</taxon>
        <taxon>Cyprinidae</taxon>
        <taxon>Labeoninae</taxon>
        <taxon>Labeonini</taxon>
        <taxon>Cirrhinus</taxon>
    </lineage>
</organism>